<keyword evidence="1" id="KW-0175">Coiled coil</keyword>
<comment type="caution">
    <text evidence="3">The sequence shown here is derived from an EMBL/GenBank/DDBJ whole genome shotgun (WGS) entry which is preliminary data.</text>
</comment>
<evidence type="ECO:0000256" key="2">
    <source>
        <dbReference type="SAM" id="MobiDB-lite"/>
    </source>
</evidence>
<protein>
    <submittedName>
        <fullName evidence="3">Uncharacterized protein</fullName>
    </submittedName>
</protein>
<organism evidence="3 4">
    <name type="scientific">Petrolisthes cinctipes</name>
    <name type="common">Flat porcelain crab</name>
    <dbReference type="NCBI Taxonomy" id="88211"/>
    <lineage>
        <taxon>Eukaryota</taxon>
        <taxon>Metazoa</taxon>
        <taxon>Ecdysozoa</taxon>
        <taxon>Arthropoda</taxon>
        <taxon>Crustacea</taxon>
        <taxon>Multicrustacea</taxon>
        <taxon>Malacostraca</taxon>
        <taxon>Eumalacostraca</taxon>
        <taxon>Eucarida</taxon>
        <taxon>Decapoda</taxon>
        <taxon>Pleocyemata</taxon>
        <taxon>Anomura</taxon>
        <taxon>Galatheoidea</taxon>
        <taxon>Porcellanidae</taxon>
        <taxon>Petrolisthes</taxon>
    </lineage>
</organism>
<feature type="region of interest" description="Disordered" evidence="2">
    <location>
        <begin position="1"/>
        <end position="20"/>
    </location>
</feature>
<evidence type="ECO:0000313" key="3">
    <source>
        <dbReference type="EMBL" id="KAK3870129.1"/>
    </source>
</evidence>
<evidence type="ECO:0000313" key="4">
    <source>
        <dbReference type="Proteomes" id="UP001286313"/>
    </source>
</evidence>
<gene>
    <name evidence="3" type="ORF">Pcinc_024608</name>
</gene>
<dbReference type="EMBL" id="JAWQEG010002713">
    <property type="protein sequence ID" value="KAK3870129.1"/>
    <property type="molecule type" value="Genomic_DNA"/>
</dbReference>
<dbReference type="AlphaFoldDB" id="A0AAE1KCR3"/>
<keyword evidence="4" id="KW-1185">Reference proteome</keyword>
<sequence>MAEEVHGKASGKKPRNGKESWWWCPNCKEKIEKKKEMKKAYDKERTEERKSMWKDSNKEAKKAVAQARAADMYEELEKKEGQKRIFKDANIFITHNIPLIVLVVTYTVYIIAVGDRIICGGWRTLEKKVVTAEVNFEPDQATNQQSSYE</sequence>
<proteinExistence type="predicted"/>
<dbReference type="Proteomes" id="UP001286313">
    <property type="component" value="Unassembled WGS sequence"/>
</dbReference>
<reference evidence="3" key="1">
    <citation type="submission" date="2023-10" db="EMBL/GenBank/DDBJ databases">
        <title>Genome assemblies of two species of porcelain crab, Petrolisthes cinctipes and Petrolisthes manimaculis (Anomura: Porcellanidae).</title>
        <authorList>
            <person name="Angst P."/>
        </authorList>
    </citation>
    <scope>NUCLEOTIDE SEQUENCE</scope>
    <source>
        <strain evidence="3">PB745_01</strain>
        <tissue evidence="3">Gill</tissue>
    </source>
</reference>
<name>A0AAE1KCR3_PETCI</name>
<accession>A0AAE1KCR3</accession>
<evidence type="ECO:0000256" key="1">
    <source>
        <dbReference type="SAM" id="Coils"/>
    </source>
</evidence>
<feature type="coiled-coil region" evidence="1">
    <location>
        <begin position="27"/>
        <end position="82"/>
    </location>
</feature>